<protein>
    <submittedName>
        <fullName evidence="2">Lysophospholipase L1-like esterase</fullName>
    </submittedName>
</protein>
<dbReference type="PANTHER" id="PTHR30383">
    <property type="entry name" value="THIOESTERASE 1/PROTEASE 1/LYSOPHOSPHOLIPASE L1"/>
    <property type="match status" value="1"/>
</dbReference>
<evidence type="ECO:0000259" key="1">
    <source>
        <dbReference type="Pfam" id="PF13472"/>
    </source>
</evidence>
<dbReference type="SUPFAM" id="SSF52266">
    <property type="entry name" value="SGNH hydrolase"/>
    <property type="match status" value="1"/>
</dbReference>
<dbReference type="InterPro" id="IPR036514">
    <property type="entry name" value="SGNH_hydro_sf"/>
</dbReference>
<evidence type="ECO:0000313" key="3">
    <source>
        <dbReference type="Proteomes" id="UP000518288"/>
    </source>
</evidence>
<proteinExistence type="predicted"/>
<reference evidence="2 3" key="1">
    <citation type="submission" date="2020-07" db="EMBL/GenBank/DDBJ databases">
        <title>Genomic Encyclopedia of Archaeal and Bacterial Type Strains, Phase II (KMG-II): from individual species to whole genera.</title>
        <authorList>
            <person name="Goeker M."/>
        </authorList>
    </citation>
    <scope>NUCLEOTIDE SEQUENCE [LARGE SCALE GENOMIC DNA]</scope>
    <source>
        <strain evidence="2 3">DSM 21226</strain>
    </source>
</reference>
<feature type="domain" description="SGNH hydrolase-type esterase" evidence="1">
    <location>
        <begin position="9"/>
        <end position="200"/>
    </location>
</feature>
<gene>
    <name evidence="2" type="ORF">BDD16_001034</name>
</gene>
<organism evidence="2 3">
    <name type="scientific">Sphaerotilus montanus</name>
    <dbReference type="NCBI Taxonomy" id="522889"/>
    <lineage>
        <taxon>Bacteria</taxon>
        <taxon>Pseudomonadati</taxon>
        <taxon>Pseudomonadota</taxon>
        <taxon>Betaproteobacteria</taxon>
        <taxon>Burkholderiales</taxon>
        <taxon>Sphaerotilaceae</taxon>
        <taxon>Sphaerotilus</taxon>
    </lineage>
</organism>
<dbReference type="InterPro" id="IPR051532">
    <property type="entry name" value="Ester_Hydrolysis_Enzymes"/>
</dbReference>
<dbReference type="Pfam" id="PF13472">
    <property type="entry name" value="Lipase_GDSL_2"/>
    <property type="match status" value="1"/>
</dbReference>
<comment type="caution">
    <text evidence="2">The sequence shown here is derived from an EMBL/GenBank/DDBJ whole genome shotgun (WGS) entry which is preliminary data.</text>
</comment>
<name>A0A7Y9QYD4_9BURK</name>
<evidence type="ECO:0000313" key="2">
    <source>
        <dbReference type="EMBL" id="NYG32048.1"/>
    </source>
</evidence>
<dbReference type="RefSeq" id="WP_179632981.1">
    <property type="nucleotide sequence ID" value="NZ_JACCFH010000001.1"/>
</dbReference>
<dbReference type="GO" id="GO:0016788">
    <property type="term" value="F:hydrolase activity, acting on ester bonds"/>
    <property type="evidence" value="ECO:0007669"/>
    <property type="project" value="UniProtKB-ARBA"/>
</dbReference>
<keyword evidence="3" id="KW-1185">Reference proteome</keyword>
<dbReference type="AlphaFoldDB" id="A0A7Y9QYD4"/>
<accession>A0A7Y9QYD4</accession>
<dbReference type="Proteomes" id="UP000518288">
    <property type="component" value="Unassembled WGS sequence"/>
</dbReference>
<dbReference type="PANTHER" id="PTHR30383:SF29">
    <property type="entry name" value="SGNH HYDROLASE-TYPE ESTERASE DOMAIN-CONTAINING PROTEIN"/>
    <property type="match status" value="1"/>
</dbReference>
<dbReference type="EMBL" id="JACCFH010000001">
    <property type="protein sequence ID" value="NYG32048.1"/>
    <property type="molecule type" value="Genomic_DNA"/>
</dbReference>
<sequence>MTTLRTLLCFGDSNTHGTQPMRSRDDARRLGRRERWPGVLQAALGPDWHVIEDGLPGRTIGRDDPVEGADRNALRTLPASLQSHRPLDVVVFLLGTNDLKARFGASAEQIAEGAHALIDTVLENTRPGEARVQVLLVCPPPIEEHGVLADMFSGGAAKARGLAAAMRAVAAQRGVAFLDAGEHIAVSTEEGIHLDAAAHARLGGVIAETVRSFALG</sequence>
<dbReference type="Gene3D" id="3.40.50.1110">
    <property type="entry name" value="SGNH hydrolase"/>
    <property type="match status" value="1"/>
</dbReference>
<dbReference type="InterPro" id="IPR013830">
    <property type="entry name" value="SGNH_hydro"/>
</dbReference>